<organism evidence="12 13">
    <name type="scientific">Jeotgalicoccus aerolatus</name>
    <dbReference type="NCBI Taxonomy" id="709510"/>
    <lineage>
        <taxon>Bacteria</taxon>
        <taxon>Bacillati</taxon>
        <taxon>Bacillota</taxon>
        <taxon>Bacilli</taxon>
        <taxon>Bacillales</taxon>
        <taxon>Staphylococcaceae</taxon>
        <taxon>Jeotgalicoccus</taxon>
    </lineage>
</organism>
<name>A0A1G9AKE8_9STAP</name>
<keyword evidence="14" id="KW-1185">Reference proteome</keyword>
<feature type="transmembrane region" description="Helical" evidence="9">
    <location>
        <begin position="261"/>
        <end position="282"/>
    </location>
</feature>
<dbReference type="EMBL" id="FNFI01000006">
    <property type="protein sequence ID" value="SDK27060.1"/>
    <property type="molecule type" value="Genomic_DNA"/>
</dbReference>
<evidence type="ECO:0000313" key="11">
    <source>
        <dbReference type="EMBL" id="MBP1952970.1"/>
    </source>
</evidence>
<keyword evidence="4" id="KW-1003">Cell membrane</keyword>
<evidence type="ECO:0000256" key="2">
    <source>
        <dbReference type="ARBA" id="ARBA00022448"/>
    </source>
</evidence>
<feature type="transmembrane region" description="Helical" evidence="9">
    <location>
        <begin position="67"/>
        <end position="91"/>
    </location>
</feature>
<dbReference type="Proteomes" id="UP000242700">
    <property type="component" value="Unassembled WGS sequence"/>
</dbReference>
<dbReference type="GO" id="GO:0015297">
    <property type="term" value="F:antiporter activity"/>
    <property type="evidence" value="ECO:0007669"/>
    <property type="project" value="UniProtKB-KW"/>
</dbReference>
<feature type="transmembrane region" description="Helical" evidence="9">
    <location>
        <begin position="234"/>
        <end position="254"/>
    </location>
</feature>
<comment type="similarity">
    <text evidence="8">Belongs to the NhaC Na(+)/H(+) (TC 2.A.35) antiporter family.</text>
</comment>
<proteinExistence type="inferred from homology"/>
<evidence type="ECO:0000256" key="3">
    <source>
        <dbReference type="ARBA" id="ARBA00022449"/>
    </source>
</evidence>
<keyword evidence="2" id="KW-0813">Transport</keyword>
<dbReference type="RefSeq" id="WP_092597710.1">
    <property type="nucleotide sequence ID" value="NZ_BMCN01000002.1"/>
</dbReference>
<dbReference type="InterPro" id="IPR018461">
    <property type="entry name" value="Na/H_Antiport_NhaC-like_C"/>
</dbReference>
<evidence type="ECO:0000256" key="7">
    <source>
        <dbReference type="ARBA" id="ARBA00023136"/>
    </source>
</evidence>
<gene>
    <name evidence="11" type="ORF">J2Z27_002051</name>
    <name evidence="12" type="ORF">SAMN05216187_106144</name>
</gene>
<dbReference type="PANTHER" id="PTHR33451:SF3">
    <property type="entry name" value="MALATE-2H(+)_NA(+)-LACTATE ANTIPORTER"/>
    <property type="match status" value="1"/>
</dbReference>
<dbReference type="PANTHER" id="PTHR33451">
    <property type="entry name" value="MALATE-2H(+)/NA(+)-LACTATE ANTIPORTER"/>
    <property type="match status" value="1"/>
</dbReference>
<feature type="transmembrane region" description="Helical" evidence="9">
    <location>
        <begin position="310"/>
        <end position="330"/>
    </location>
</feature>
<dbReference type="Pfam" id="PF03553">
    <property type="entry name" value="Na_H_antiporter"/>
    <property type="match status" value="1"/>
</dbReference>
<dbReference type="OrthoDB" id="9762978at2"/>
<evidence type="ECO:0000313" key="14">
    <source>
        <dbReference type="Proteomes" id="UP001519348"/>
    </source>
</evidence>
<feature type="transmembrane region" description="Helical" evidence="9">
    <location>
        <begin position="192"/>
        <end position="214"/>
    </location>
</feature>
<keyword evidence="3" id="KW-0050">Antiport</keyword>
<evidence type="ECO:0000256" key="9">
    <source>
        <dbReference type="SAM" id="Phobius"/>
    </source>
</evidence>
<dbReference type="NCBIfam" id="TIGR00931">
    <property type="entry name" value="antiport_nhaC"/>
    <property type="match status" value="1"/>
</dbReference>
<feature type="transmembrane region" description="Helical" evidence="9">
    <location>
        <begin position="351"/>
        <end position="375"/>
    </location>
</feature>
<feature type="transmembrane region" description="Helical" evidence="9">
    <location>
        <begin position="12"/>
        <end position="31"/>
    </location>
</feature>
<protein>
    <submittedName>
        <fullName evidence="12">Na+:H+ antiporter, NhaC family</fullName>
    </submittedName>
    <submittedName>
        <fullName evidence="11">NhaC family Na+:H+ antiporter</fullName>
    </submittedName>
</protein>
<reference evidence="12" key="2">
    <citation type="submission" date="2016-10" db="EMBL/GenBank/DDBJ databases">
        <authorList>
            <person name="de Groot N.N."/>
        </authorList>
    </citation>
    <scope>NUCLEOTIDE SEQUENCE [LARGE SCALE GENOMIC DNA]</scope>
    <source>
        <strain evidence="12">CGMCC 1.8911</strain>
    </source>
</reference>
<keyword evidence="7 9" id="KW-0472">Membrane</keyword>
<dbReference type="EMBL" id="JAGGKN010000007">
    <property type="protein sequence ID" value="MBP1952970.1"/>
    <property type="molecule type" value="Genomic_DNA"/>
</dbReference>
<feature type="transmembrane region" description="Helical" evidence="9">
    <location>
        <begin position="434"/>
        <end position="456"/>
    </location>
</feature>
<dbReference type="InterPro" id="IPR052180">
    <property type="entry name" value="NhaC_Na-H+_Antiporter"/>
</dbReference>
<evidence type="ECO:0000256" key="4">
    <source>
        <dbReference type="ARBA" id="ARBA00022475"/>
    </source>
</evidence>
<evidence type="ECO:0000256" key="1">
    <source>
        <dbReference type="ARBA" id="ARBA00004651"/>
    </source>
</evidence>
<dbReference type="InterPro" id="IPR004770">
    <property type="entry name" value="Na/H_antiport_NhaC"/>
</dbReference>
<comment type="subcellular location">
    <subcellularLocation>
        <location evidence="1">Cell membrane</location>
        <topology evidence="1">Multi-pass membrane protein</topology>
    </subcellularLocation>
</comment>
<evidence type="ECO:0000256" key="8">
    <source>
        <dbReference type="ARBA" id="ARBA00038435"/>
    </source>
</evidence>
<dbReference type="AlphaFoldDB" id="A0A1G9AKE8"/>
<evidence type="ECO:0000313" key="13">
    <source>
        <dbReference type="Proteomes" id="UP000242700"/>
    </source>
</evidence>
<keyword evidence="6 9" id="KW-1133">Transmembrane helix</keyword>
<evidence type="ECO:0000313" key="12">
    <source>
        <dbReference type="EMBL" id="SDK27060.1"/>
    </source>
</evidence>
<feature type="transmembrane region" description="Helical" evidence="9">
    <location>
        <begin position="97"/>
        <end position="124"/>
    </location>
</feature>
<dbReference type="STRING" id="586411.SAMN05216187_106144"/>
<dbReference type="Proteomes" id="UP001519348">
    <property type="component" value="Unassembled WGS sequence"/>
</dbReference>
<evidence type="ECO:0000256" key="6">
    <source>
        <dbReference type="ARBA" id="ARBA00022989"/>
    </source>
</evidence>
<evidence type="ECO:0000259" key="10">
    <source>
        <dbReference type="Pfam" id="PF03553"/>
    </source>
</evidence>
<dbReference type="GO" id="GO:0005886">
    <property type="term" value="C:plasma membrane"/>
    <property type="evidence" value="ECO:0007669"/>
    <property type="project" value="UniProtKB-SubCell"/>
</dbReference>
<feature type="domain" description="Na+/H+ antiporter NhaC-like C-terminal" evidence="10">
    <location>
        <begin position="160"/>
        <end position="453"/>
    </location>
</feature>
<reference evidence="11 14" key="3">
    <citation type="submission" date="2021-03" db="EMBL/GenBank/DDBJ databases">
        <title>Genomic Encyclopedia of Type Strains, Phase IV (KMG-IV): sequencing the most valuable type-strain genomes for metagenomic binning, comparative biology and taxonomic classification.</title>
        <authorList>
            <person name="Goeker M."/>
        </authorList>
    </citation>
    <scope>NUCLEOTIDE SEQUENCE [LARGE SCALE GENOMIC DNA]</scope>
    <source>
        <strain evidence="11 14">DSM 22420</strain>
    </source>
</reference>
<reference evidence="13" key="1">
    <citation type="submission" date="2016-10" db="EMBL/GenBank/DDBJ databases">
        <authorList>
            <person name="Varghese N."/>
            <person name="Submissions S."/>
        </authorList>
    </citation>
    <scope>NUCLEOTIDE SEQUENCE [LARGE SCALE GENOMIC DNA]</scope>
    <source>
        <strain evidence="13">CGMCC 1.8911</strain>
    </source>
</reference>
<sequence length="478" mass="51207">MAKEPRLPSLAILLTILGLFVVIMFGFIVILELPIQLALLVVWFMIMGFGLYLGHGYLKMEKGLLKGIYEGMGAILILIAVGALIGSWIAGGVVPTMIYYGLSIISPSIFLMAAMIICAITAIATGTSFGSAGTAGIAMMGIGESFGLPIYLVAGAVISGCYVGDKMSPLSDTTVMTATLSKVDLFRHIRSMAYVSVPAFIIAAIAYWITGAVLSEGNGDLTIAKDTMAGLQESFEISWIMLIPALVVVIMLLFKLPSVPVILFGALIGSFWAAIFQGYGFIEAIQTLYSGSTQSTGIVFIDSLLNRGGITFMLEVILLIILALGVGGLLQTIGAFKVIGDIFAKWATNTGNLTLTTMIASFFGVFFGGAAYVSLLTGTKITEENYNRKNVSRTLLSRNVEAGGTVTTPMVPWSDGGVFMAATLGVATLAYIPFFWYGFLVIIITLIYGYFGLFILDKDDYEKEQDDESTEDKVKTSY</sequence>
<accession>A0A1G9AKE8</accession>
<keyword evidence="5 9" id="KW-0812">Transmembrane</keyword>
<evidence type="ECO:0000256" key="5">
    <source>
        <dbReference type="ARBA" id="ARBA00022692"/>
    </source>
</evidence>
<feature type="transmembrane region" description="Helical" evidence="9">
    <location>
        <begin position="37"/>
        <end position="55"/>
    </location>
</feature>